<evidence type="ECO:0000256" key="1">
    <source>
        <dbReference type="SAM" id="MobiDB-lite"/>
    </source>
</evidence>
<organism evidence="2 3">
    <name type="scientific">Elysia marginata</name>
    <dbReference type="NCBI Taxonomy" id="1093978"/>
    <lineage>
        <taxon>Eukaryota</taxon>
        <taxon>Metazoa</taxon>
        <taxon>Spiralia</taxon>
        <taxon>Lophotrochozoa</taxon>
        <taxon>Mollusca</taxon>
        <taxon>Gastropoda</taxon>
        <taxon>Heterobranchia</taxon>
        <taxon>Euthyneura</taxon>
        <taxon>Panpulmonata</taxon>
        <taxon>Sacoglossa</taxon>
        <taxon>Placobranchoidea</taxon>
        <taxon>Plakobranchidae</taxon>
        <taxon>Elysia</taxon>
    </lineage>
</organism>
<keyword evidence="3" id="KW-1185">Reference proteome</keyword>
<feature type="region of interest" description="Disordered" evidence="1">
    <location>
        <begin position="60"/>
        <end position="90"/>
    </location>
</feature>
<name>A0AAV4IQI0_9GAST</name>
<comment type="caution">
    <text evidence="2">The sequence shown here is derived from an EMBL/GenBank/DDBJ whole genome shotgun (WGS) entry which is preliminary data.</text>
</comment>
<protein>
    <submittedName>
        <fullName evidence="2">Uncharacterized protein</fullName>
    </submittedName>
</protein>
<accession>A0AAV4IQI0</accession>
<dbReference type="AlphaFoldDB" id="A0AAV4IQI0"/>
<reference evidence="2 3" key="1">
    <citation type="journal article" date="2021" name="Elife">
        <title>Chloroplast acquisition without the gene transfer in kleptoplastic sea slugs, Plakobranchus ocellatus.</title>
        <authorList>
            <person name="Maeda T."/>
            <person name="Takahashi S."/>
            <person name="Yoshida T."/>
            <person name="Shimamura S."/>
            <person name="Takaki Y."/>
            <person name="Nagai Y."/>
            <person name="Toyoda A."/>
            <person name="Suzuki Y."/>
            <person name="Arimoto A."/>
            <person name="Ishii H."/>
            <person name="Satoh N."/>
            <person name="Nishiyama T."/>
            <person name="Hasebe M."/>
            <person name="Maruyama T."/>
            <person name="Minagawa J."/>
            <person name="Obokata J."/>
            <person name="Shigenobu S."/>
        </authorList>
    </citation>
    <scope>NUCLEOTIDE SEQUENCE [LARGE SCALE GENOMIC DNA]</scope>
</reference>
<gene>
    <name evidence="2" type="ORF">ElyMa_003105200</name>
</gene>
<evidence type="ECO:0000313" key="2">
    <source>
        <dbReference type="EMBL" id="GFS12190.1"/>
    </source>
</evidence>
<dbReference type="Proteomes" id="UP000762676">
    <property type="component" value="Unassembled WGS sequence"/>
</dbReference>
<evidence type="ECO:0000313" key="3">
    <source>
        <dbReference type="Proteomes" id="UP000762676"/>
    </source>
</evidence>
<dbReference type="EMBL" id="BMAT01006407">
    <property type="protein sequence ID" value="GFS12190.1"/>
    <property type="molecule type" value="Genomic_DNA"/>
</dbReference>
<proteinExistence type="predicted"/>
<sequence>MKVLGVFSKEEGFTKNLSNPSPSPALPARPKIPLHRILVPVGATVQRYLIRLPSYPDREVRETLSRPRHRPATLPSPTAPCRTHSQSEDNGRLLLRDGIRDVDMDVSVTRHARIKARRRDVLTTRPSSPNVNK</sequence>